<dbReference type="AlphaFoldDB" id="A0A0P0G858"/>
<dbReference type="RefSeq" id="WP_029428408.1">
    <property type="nucleotide sequence ID" value="NZ_CP012801.1"/>
</dbReference>
<dbReference type="EMBL" id="CP012801">
    <property type="protein sequence ID" value="ALJ58385.1"/>
    <property type="molecule type" value="Genomic_DNA"/>
</dbReference>
<dbReference type="PATRIC" id="fig|246787.4.peg.1158"/>
<dbReference type="SUPFAM" id="SSF56935">
    <property type="entry name" value="Porins"/>
    <property type="match status" value="1"/>
</dbReference>
<dbReference type="GO" id="GO:0006826">
    <property type="term" value="P:iron ion transport"/>
    <property type="evidence" value="ECO:0007669"/>
    <property type="project" value="UniProtKB-KW"/>
</dbReference>
<dbReference type="Pfam" id="PF13715">
    <property type="entry name" value="CarbopepD_reg_2"/>
    <property type="match status" value="1"/>
</dbReference>
<dbReference type="InterPro" id="IPR023996">
    <property type="entry name" value="TonB-dep_OMP_SusC/RagA"/>
</dbReference>
<dbReference type="InterPro" id="IPR037066">
    <property type="entry name" value="Plug_dom_sf"/>
</dbReference>
<keyword evidence="4" id="KW-0406">Ion transport</keyword>
<keyword evidence="4" id="KW-0410">Iron transport</keyword>
<dbReference type="Pfam" id="PF07715">
    <property type="entry name" value="Plug"/>
    <property type="match status" value="1"/>
</dbReference>
<keyword evidence="7 11" id="KW-0798">TonB box</keyword>
<dbReference type="Pfam" id="PF00593">
    <property type="entry name" value="TonB_dep_Rec_b-barrel"/>
    <property type="match status" value="1"/>
</dbReference>
<evidence type="ECO:0000256" key="3">
    <source>
        <dbReference type="ARBA" id="ARBA00022452"/>
    </source>
</evidence>
<evidence type="ECO:0000259" key="14">
    <source>
        <dbReference type="SMART" id="SM00965"/>
    </source>
</evidence>
<evidence type="ECO:0000256" key="13">
    <source>
        <dbReference type="SAM" id="SignalP"/>
    </source>
</evidence>
<evidence type="ECO:0000256" key="8">
    <source>
        <dbReference type="ARBA" id="ARBA00023136"/>
    </source>
</evidence>
<dbReference type="InterPro" id="IPR000531">
    <property type="entry name" value="Beta-barrel_TonB"/>
</dbReference>
<dbReference type="Proteomes" id="UP000061809">
    <property type="component" value="Chromosome"/>
</dbReference>
<sequence>MNNLPNSKRKSRNIHSFLAFLLFVCLSLMPDQAQAQKEKTVTLNVQNETVENVFVQLGKQTGLKFFYDQNVVNTAPRISVKVKNSPLQTVLDKITEQTNLFFNRDNNTISVGKQKIGNDVPKSKTRTIKGTVVDETGESVIGATVMVKGTTNGVTTNLDGNYTLNDVPDGATILISYIGYQTVELKSGSKELAKITLKENSELLDEVVVLGYGNIRRSDVTGSIASVSSESISKVASASVADALAGKMAGVQITTTDGALDAEISIRVRGGGSITQDNSPLFLVDGFPVDDLSGIPPTDIESIDVLKEASMTAVYGARGANGVVIVTTKNPKMGKTSVQFNSYVQTRTLAGKLPVMNNSEFVMAEYEYQMIRKGSADTFIKNFGYYDDIDLYKYTDSTDWQDEVLGGNPISQYYNLTISGGSEKTKFNLSYNRNKDEGQLIGSGLSRNNIILKLNHELFRNLKLETNATYRTRTIDGAGTSGTNIVTALRFRPTNGLTSGASLDPDDDDENLDEDGNSLNQRYTPLEENKQNYRKREETAISLKAALVWDMFKGMQFRSEYGISTTDSNDDQFYGALSSTASAAGMNNMPSAKRTKTHKESYRLANTLTYRNLFRKIHNVNLMIGQEINHSQNNNTFMSARYFPVSITAEAALENFALGTPHQSTSYKAAPDRTASFFGRALYDYKSRYYATFTFRADGSTKFAPGKQWGVFPAGSIAWRLSKEKWMKSVKFISELKLRASYGLAGNNRISDDLWHNIYRVYSGSSAPGFNNEEYNYYQFADQTYLYDPDLRWETTITRNLGLDFGIFKNRLTGTVDVYWNTTKDLLVPSIIPNSSGYSRQMTNVGRTSNRGVELSLNGKIVQTKNFNLSASFNVAFNKNKVDKLSSGETEWKTKASLSNWYGTYNYKMEVGKSMGLIYGFVNDGFYTVDDFNFDETTKKWTLKPGVPDNSSFSSGNFSFKPGAMKFKKLSDSDSDLITEEDMTVIGNTNPKVTGGFGLSGSWKNLDFTAFFNYMCDFDVFNVNKLYLNSAVRRNYSNLSTNMNLARRFRYVDDAGVNVSSDPVALAALNQNAATYSWMSVTQGITMSDLIEDGSFLRLSTLTVGYTFPQRWLSRLGVKSLRLYFSGSNLFTLTGYSGYDPEVNIQKGLTPGIDNNVTPRSRVYTLGMNLNF</sequence>
<comment type="similarity">
    <text evidence="10 11">Belongs to the TonB-dependent receptor family.</text>
</comment>
<dbReference type="NCBIfam" id="TIGR04056">
    <property type="entry name" value="OMP_RagA_SusC"/>
    <property type="match status" value="1"/>
</dbReference>
<feature type="domain" description="Secretin/TonB short N-terminal" evidence="14">
    <location>
        <begin position="63"/>
        <end position="114"/>
    </location>
</feature>
<keyword evidence="3 10" id="KW-1134">Transmembrane beta strand</keyword>
<keyword evidence="5 10" id="KW-0812">Transmembrane</keyword>
<dbReference type="InterPro" id="IPR008969">
    <property type="entry name" value="CarboxyPept-like_regulatory"/>
</dbReference>
<feature type="signal peptide" evidence="13">
    <location>
        <begin position="1"/>
        <end position="35"/>
    </location>
</feature>
<protein>
    <submittedName>
        <fullName evidence="15">TonB dependent receptor</fullName>
    </submittedName>
</protein>
<evidence type="ECO:0000313" key="15">
    <source>
        <dbReference type="EMBL" id="ALJ58385.1"/>
    </source>
</evidence>
<keyword evidence="6" id="KW-0408">Iron</keyword>
<keyword evidence="8 10" id="KW-0472">Membrane</keyword>
<evidence type="ECO:0000256" key="6">
    <source>
        <dbReference type="ARBA" id="ARBA00023004"/>
    </source>
</evidence>
<dbReference type="NCBIfam" id="TIGR04057">
    <property type="entry name" value="SusC_RagA_signa"/>
    <property type="match status" value="1"/>
</dbReference>
<feature type="compositionally biased region" description="Acidic residues" evidence="12">
    <location>
        <begin position="504"/>
        <end position="516"/>
    </location>
</feature>
<evidence type="ECO:0000256" key="12">
    <source>
        <dbReference type="SAM" id="MobiDB-lite"/>
    </source>
</evidence>
<evidence type="ECO:0000256" key="10">
    <source>
        <dbReference type="PROSITE-ProRule" id="PRU01360"/>
    </source>
</evidence>
<accession>A0A0P0G858</accession>
<proteinExistence type="inferred from homology"/>
<evidence type="ECO:0000256" key="11">
    <source>
        <dbReference type="RuleBase" id="RU003357"/>
    </source>
</evidence>
<dbReference type="Gene3D" id="3.55.50.30">
    <property type="match status" value="1"/>
</dbReference>
<evidence type="ECO:0000256" key="7">
    <source>
        <dbReference type="ARBA" id="ARBA00023077"/>
    </source>
</evidence>
<dbReference type="InterPro" id="IPR012910">
    <property type="entry name" value="Plug_dom"/>
</dbReference>
<keyword evidence="15" id="KW-0675">Receptor</keyword>
<gene>
    <name evidence="15" type="ORF">BcellWH2_01123</name>
</gene>
<dbReference type="InterPro" id="IPR039426">
    <property type="entry name" value="TonB-dep_rcpt-like"/>
</dbReference>
<keyword evidence="9 10" id="KW-0998">Cell outer membrane</keyword>
<name>A0A0P0G858_9BACE</name>
<dbReference type="InterPro" id="IPR036942">
    <property type="entry name" value="Beta-barrel_TonB_sf"/>
</dbReference>
<keyword evidence="13" id="KW-0732">Signal</keyword>
<dbReference type="FunFam" id="2.170.130.10:FF:000008">
    <property type="entry name" value="SusC/RagA family TonB-linked outer membrane protein"/>
    <property type="match status" value="1"/>
</dbReference>
<reference evidence="15 16" key="1">
    <citation type="journal article" date="2015" name="Science">
        <title>Genetic determinants of in vivo fitness and diet responsiveness in multiple human gut Bacteroides.</title>
        <authorList>
            <person name="Wu M."/>
            <person name="McNulty N.P."/>
            <person name="Rodionov D.A."/>
            <person name="Khoroshkin M.S."/>
            <person name="Griffin N.W."/>
            <person name="Cheng J."/>
            <person name="Latreille P."/>
            <person name="Kerstetter R.A."/>
            <person name="Terrapon N."/>
            <person name="Henrissat B."/>
            <person name="Osterman A.L."/>
            <person name="Gordon J.I."/>
        </authorList>
    </citation>
    <scope>NUCLEOTIDE SEQUENCE [LARGE SCALE GENOMIC DNA]</scope>
    <source>
        <strain evidence="15 16">WH2</strain>
    </source>
</reference>
<dbReference type="SMART" id="SM00965">
    <property type="entry name" value="STN"/>
    <property type="match status" value="1"/>
</dbReference>
<organism evidence="15 16">
    <name type="scientific">Bacteroides cellulosilyticus</name>
    <dbReference type="NCBI Taxonomy" id="246787"/>
    <lineage>
        <taxon>Bacteria</taxon>
        <taxon>Pseudomonadati</taxon>
        <taxon>Bacteroidota</taxon>
        <taxon>Bacteroidia</taxon>
        <taxon>Bacteroidales</taxon>
        <taxon>Bacteroidaceae</taxon>
        <taxon>Bacteroides</taxon>
    </lineage>
</organism>
<dbReference type="Gene3D" id="2.60.40.1120">
    <property type="entry name" value="Carboxypeptidase-like, regulatory domain"/>
    <property type="match status" value="1"/>
</dbReference>
<feature type="chain" id="PRO_5006047315" evidence="13">
    <location>
        <begin position="36"/>
        <end position="1172"/>
    </location>
</feature>
<dbReference type="InterPro" id="IPR023997">
    <property type="entry name" value="TonB-dep_OMP_SusC/RagA_CS"/>
</dbReference>
<dbReference type="Gene3D" id="2.170.130.10">
    <property type="entry name" value="TonB-dependent receptor, plug domain"/>
    <property type="match status" value="1"/>
</dbReference>
<evidence type="ECO:0000313" key="16">
    <source>
        <dbReference type="Proteomes" id="UP000061809"/>
    </source>
</evidence>
<dbReference type="Pfam" id="PF07660">
    <property type="entry name" value="STN"/>
    <property type="match status" value="1"/>
</dbReference>
<evidence type="ECO:0000256" key="4">
    <source>
        <dbReference type="ARBA" id="ARBA00022496"/>
    </source>
</evidence>
<dbReference type="Gene3D" id="2.40.170.20">
    <property type="entry name" value="TonB-dependent receptor, beta-barrel domain"/>
    <property type="match status" value="1"/>
</dbReference>
<evidence type="ECO:0000256" key="5">
    <source>
        <dbReference type="ARBA" id="ARBA00022692"/>
    </source>
</evidence>
<keyword evidence="2 10" id="KW-0813">Transport</keyword>
<evidence type="ECO:0000256" key="1">
    <source>
        <dbReference type="ARBA" id="ARBA00004571"/>
    </source>
</evidence>
<evidence type="ECO:0000256" key="2">
    <source>
        <dbReference type="ARBA" id="ARBA00022448"/>
    </source>
</evidence>
<dbReference type="FunFam" id="2.60.40.1120:FF:000003">
    <property type="entry name" value="Outer membrane protein Omp121"/>
    <property type="match status" value="1"/>
</dbReference>
<dbReference type="PROSITE" id="PS52016">
    <property type="entry name" value="TONB_DEPENDENT_REC_3"/>
    <property type="match status" value="1"/>
</dbReference>
<feature type="region of interest" description="Disordered" evidence="12">
    <location>
        <begin position="496"/>
        <end position="520"/>
    </location>
</feature>
<dbReference type="SUPFAM" id="SSF49464">
    <property type="entry name" value="Carboxypeptidase regulatory domain-like"/>
    <property type="match status" value="1"/>
</dbReference>
<dbReference type="GO" id="GO:0009279">
    <property type="term" value="C:cell outer membrane"/>
    <property type="evidence" value="ECO:0007669"/>
    <property type="project" value="UniProtKB-SubCell"/>
</dbReference>
<dbReference type="KEGG" id="bcel:BcellWH2_01123"/>
<comment type="subcellular location">
    <subcellularLocation>
        <location evidence="1 10">Cell outer membrane</location>
        <topology evidence="1 10">Multi-pass membrane protein</topology>
    </subcellularLocation>
</comment>
<evidence type="ECO:0000256" key="9">
    <source>
        <dbReference type="ARBA" id="ARBA00023237"/>
    </source>
</evidence>
<dbReference type="InterPro" id="IPR011662">
    <property type="entry name" value="Secretin/TonB_short_N"/>
</dbReference>